<name>A0A955E113_UNCKA</name>
<dbReference type="Proteomes" id="UP000714817">
    <property type="component" value="Unassembled WGS sequence"/>
</dbReference>
<evidence type="ECO:0000313" key="2">
    <source>
        <dbReference type="Proteomes" id="UP000714817"/>
    </source>
</evidence>
<dbReference type="EMBL" id="JAGQNY010000004">
    <property type="protein sequence ID" value="MCA9301950.1"/>
    <property type="molecule type" value="Genomic_DNA"/>
</dbReference>
<gene>
    <name evidence="1" type="ORF">KDA10_01100</name>
</gene>
<reference evidence="1" key="1">
    <citation type="submission" date="2020-04" db="EMBL/GenBank/DDBJ databases">
        <authorList>
            <person name="Zhang T."/>
        </authorList>
    </citation>
    <scope>NUCLEOTIDE SEQUENCE</scope>
    <source>
        <strain evidence="1">HKST-UBA80</strain>
    </source>
</reference>
<evidence type="ECO:0000313" key="1">
    <source>
        <dbReference type="EMBL" id="MCA9301950.1"/>
    </source>
</evidence>
<reference evidence="1" key="2">
    <citation type="journal article" date="2021" name="Microbiome">
        <title>Successional dynamics and alternative stable states in a saline activated sludge microbial community over 9 years.</title>
        <authorList>
            <person name="Wang Y."/>
            <person name="Ye J."/>
            <person name="Ju F."/>
            <person name="Liu L."/>
            <person name="Boyd J.A."/>
            <person name="Deng Y."/>
            <person name="Parks D.H."/>
            <person name="Jiang X."/>
            <person name="Yin X."/>
            <person name="Woodcroft B.J."/>
            <person name="Tyson G.W."/>
            <person name="Hugenholtz P."/>
            <person name="Polz M.F."/>
            <person name="Zhang T."/>
        </authorList>
    </citation>
    <scope>NUCLEOTIDE SEQUENCE</scope>
    <source>
        <strain evidence="1">HKST-UBA80</strain>
    </source>
</reference>
<sequence length="605" mass="68067">MSNEKRSGNEPPCNYKFWNHAVTAALLRELDIDPENPINSLLCGELELYSLGSILRTNQLETIRRMGLRDTVRAWSALAQIRRENIGYGSTHRERTKHEELLRELYRNGGAICAFDARIDGLAAQLYYEGLSKQGARIAAEGGGDMGPWRNTELLLLAILAGTDLIEIKKNDDLSATNIPTPIYCATNTIGRREFLFRFSLATAALGFSLARTSALPHTPIKRVAPVEAIAKIKIEKEESLEPEVIFTETVFGIELRNLVMAINAIATKKIIDDAGLQTNMGFFAGMAHGAIVDLWKKPREKLHQELKEFIHELVHSKLPIIMRFCEDGVNEQTRVLERFANVIAGLGSLFTEPAILQQQNHKNFQLPEGPRRSEPLDTIARVLIPSYVSARQIFLQELDKTIQDLQQKHSPQQMGNSEQQFLLAGMLKARELLLYKAVDQRLSIEGLCGRRTKKYLLTEIEDVTYLATTKITGRQTPFSHNRLGIHVGETSFCGVHREVFMKASFVRTGESGEAQVTLEKFFYDLDGTVVVFSQQTAKKIKDTPEPDRPGRGELMVVVNKTDKTQRTAEFSGTHIVGRSARPRQGIFYIVEDRNLGKIVIRLNK</sequence>
<comment type="caution">
    <text evidence="1">The sequence shown here is derived from an EMBL/GenBank/DDBJ whole genome shotgun (WGS) entry which is preliminary data.</text>
</comment>
<accession>A0A955E113</accession>
<dbReference type="AlphaFoldDB" id="A0A955E113"/>
<proteinExistence type="predicted"/>
<organism evidence="1 2">
    <name type="scientific">candidate division WWE3 bacterium</name>
    <dbReference type="NCBI Taxonomy" id="2053526"/>
    <lineage>
        <taxon>Bacteria</taxon>
        <taxon>Katanobacteria</taxon>
    </lineage>
</organism>
<protein>
    <submittedName>
        <fullName evidence="1">Uncharacterized protein</fullName>
    </submittedName>
</protein>